<evidence type="ECO:0000313" key="2">
    <source>
        <dbReference type="EMBL" id="CZR66012.1"/>
    </source>
</evidence>
<feature type="compositionally biased region" description="Polar residues" evidence="1">
    <location>
        <begin position="13"/>
        <end position="30"/>
    </location>
</feature>
<evidence type="ECO:0000313" key="3">
    <source>
        <dbReference type="Proteomes" id="UP000184330"/>
    </source>
</evidence>
<dbReference type="AlphaFoldDB" id="A0A1L7XLU5"/>
<dbReference type="EMBL" id="FJOG01000034">
    <property type="protein sequence ID" value="CZR66012.1"/>
    <property type="molecule type" value="Genomic_DNA"/>
</dbReference>
<sequence length="516" mass="57095">MLQGWISDNLLSNTPSTTRIFPTPGPSTDKQSFDLEVGPDPGSGSSQDPDADGFGWAIMSGPQSELSTFDKRDGSHWELYDCPTEKHESRQTVNAVCTDTSLNSNCGDIYLGRSVAETIVELPEGCGAGHYAMAVSLEPAVNKTLPSNLRHRLMSRGVFSPTVYDFTFDFNFSPLQRRGNSNVLVRIDYSSVGGYWRKIVDAAPGTTPTRKREIITEVETLHGGSWKRYLYNIFKEEQRRTPDHELHILHKRWFSANLADWLTGQYDIDEEYELARLTYKDTFTYYLFNENLTCTFQGLPVNAYFAAWTQLGIDVETSATLTLIGNMGDLNSWSESHVTFRNKGSIDVELGFEAFGQIQFSTRTAEVFGTQNFGSALNIPGLVTIGPTSRIGMELTGQMSVHTKATVNFNVASWDYTQRYPNTNNDIASGVPADSEVPETSSGNSSTSFYADLSASGDITAWVKPLIQLGIVFNPSLNVPSASIDLELDTYATLYGSAGGGNYPDRKCLLRGQRWN</sequence>
<protein>
    <submittedName>
        <fullName evidence="2">Uncharacterized protein</fullName>
    </submittedName>
</protein>
<name>A0A1L7XLU5_9HELO</name>
<gene>
    <name evidence="2" type="ORF">PAC_15912</name>
</gene>
<evidence type="ECO:0000256" key="1">
    <source>
        <dbReference type="SAM" id="MobiDB-lite"/>
    </source>
</evidence>
<dbReference type="STRING" id="576137.A0A1L7XLU5"/>
<dbReference type="Proteomes" id="UP000184330">
    <property type="component" value="Unassembled WGS sequence"/>
</dbReference>
<feature type="region of interest" description="Disordered" evidence="1">
    <location>
        <begin position="13"/>
        <end position="54"/>
    </location>
</feature>
<proteinExistence type="predicted"/>
<accession>A0A1L7XLU5</accession>
<reference evidence="2 3" key="1">
    <citation type="submission" date="2016-03" db="EMBL/GenBank/DDBJ databases">
        <authorList>
            <person name="Ploux O."/>
        </authorList>
    </citation>
    <scope>NUCLEOTIDE SEQUENCE [LARGE SCALE GENOMIC DNA]</scope>
    <source>
        <strain evidence="2 3">UAMH 11012</strain>
    </source>
</reference>
<organism evidence="2 3">
    <name type="scientific">Phialocephala subalpina</name>
    <dbReference type="NCBI Taxonomy" id="576137"/>
    <lineage>
        <taxon>Eukaryota</taxon>
        <taxon>Fungi</taxon>
        <taxon>Dikarya</taxon>
        <taxon>Ascomycota</taxon>
        <taxon>Pezizomycotina</taxon>
        <taxon>Leotiomycetes</taxon>
        <taxon>Helotiales</taxon>
        <taxon>Mollisiaceae</taxon>
        <taxon>Phialocephala</taxon>
        <taxon>Phialocephala fortinii species complex</taxon>
    </lineage>
</organism>
<keyword evidence="3" id="KW-1185">Reference proteome</keyword>
<dbReference type="OrthoDB" id="73875at2759"/>